<keyword evidence="7 9" id="KW-0472">Membrane</keyword>
<protein>
    <recommendedName>
        <fullName evidence="12">Branched-chain amino acid ABC transporter permease</fullName>
    </recommendedName>
</protein>
<keyword evidence="5" id="KW-0029">Amino-acid transport</keyword>
<evidence type="ECO:0000256" key="8">
    <source>
        <dbReference type="ARBA" id="ARBA00037998"/>
    </source>
</evidence>
<evidence type="ECO:0000256" key="3">
    <source>
        <dbReference type="ARBA" id="ARBA00022475"/>
    </source>
</evidence>
<sequence length="363" mass="38026">MEILGQPGFAVLQGLITGVLTGGIYALIALGIVIINKASGVFNFAHGYMMLLGALIFWTFFQNQELAPVVAFALSGALLAILSTGIRYPATWTRGGRVAFIAVAWAVIGFILLQTDNLALRAIVGTALGAALMGLLIERLTIRPLIGQPLFTTVMMTLAVGEVLLGLTQVTWGSVDRSLPIFATVNALGLPQAYPPLRIRNVLGGTVVIKTELLIAFGIAVAAFIGFVLFFRYTRLGLSMRATAENADLAQAVGLRVRAVLAVAWAIAGALAALAATLHGSSTALSITMPGLALRVFPAVLLGGLESIGGAFVGGLVIGIAEKLGTVYFGSDVGEQLIPFVVLMIVLIVRPSGLFGEERIERV</sequence>
<keyword evidence="6 9" id="KW-1133">Transmembrane helix</keyword>
<dbReference type="InterPro" id="IPR052157">
    <property type="entry name" value="BCAA_transport_permease"/>
</dbReference>
<dbReference type="Pfam" id="PF02653">
    <property type="entry name" value="BPD_transp_2"/>
    <property type="match status" value="1"/>
</dbReference>
<gene>
    <name evidence="10" type="ORF">CUN49_08000</name>
</gene>
<comment type="caution">
    <text evidence="10">The sequence shown here is derived from an EMBL/GenBank/DDBJ whole genome shotgun (WGS) entry which is preliminary data.</text>
</comment>
<dbReference type="PANTHER" id="PTHR11795:SF451">
    <property type="entry name" value="ABC TRANSPORTER PERMEASE PROTEIN"/>
    <property type="match status" value="1"/>
</dbReference>
<dbReference type="Proteomes" id="UP000229681">
    <property type="component" value="Unassembled WGS sequence"/>
</dbReference>
<comment type="subcellular location">
    <subcellularLocation>
        <location evidence="1">Cell membrane</location>
        <topology evidence="1">Multi-pass membrane protein</topology>
    </subcellularLocation>
</comment>
<dbReference type="EMBL" id="PGTM01000094">
    <property type="protein sequence ID" value="PJF35939.1"/>
    <property type="molecule type" value="Genomic_DNA"/>
</dbReference>
<keyword evidence="4 9" id="KW-0812">Transmembrane</keyword>
<evidence type="ECO:0008006" key="12">
    <source>
        <dbReference type="Google" id="ProtNLM"/>
    </source>
</evidence>
<feature type="transmembrane region" description="Helical" evidence="9">
    <location>
        <begin position="98"/>
        <end position="113"/>
    </location>
</feature>
<keyword evidence="2" id="KW-0813">Transport</keyword>
<feature type="transmembrane region" description="Helical" evidence="9">
    <location>
        <begin position="213"/>
        <end position="231"/>
    </location>
</feature>
<evidence type="ECO:0000313" key="10">
    <source>
        <dbReference type="EMBL" id="PJF35939.1"/>
    </source>
</evidence>
<dbReference type="GO" id="GO:0006865">
    <property type="term" value="P:amino acid transport"/>
    <property type="evidence" value="ECO:0007669"/>
    <property type="project" value="UniProtKB-KW"/>
</dbReference>
<evidence type="ECO:0000256" key="5">
    <source>
        <dbReference type="ARBA" id="ARBA00022970"/>
    </source>
</evidence>
<evidence type="ECO:0000313" key="11">
    <source>
        <dbReference type="Proteomes" id="UP000229681"/>
    </source>
</evidence>
<feature type="transmembrane region" description="Helical" evidence="9">
    <location>
        <begin position="119"/>
        <end position="137"/>
    </location>
</feature>
<dbReference type="PANTHER" id="PTHR11795">
    <property type="entry name" value="BRANCHED-CHAIN AMINO ACID TRANSPORT SYSTEM PERMEASE PROTEIN LIVH"/>
    <property type="match status" value="1"/>
</dbReference>
<reference evidence="10 11" key="1">
    <citation type="submission" date="2017-11" db="EMBL/GenBank/DDBJ databases">
        <title>Evolution of Phototrophy in the Chloroflexi Phylum Driven by Horizontal Gene Transfer.</title>
        <authorList>
            <person name="Ward L.M."/>
            <person name="Hemp J."/>
            <person name="Shih P.M."/>
            <person name="Mcglynn S.E."/>
            <person name="Fischer W."/>
        </authorList>
    </citation>
    <scope>NUCLEOTIDE SEQUENCE [LARGE SCALE GENOMIC DNA]</scope>
    <source>
        <strain evidence="10">JP3_13</strain>
    </source>
</reference>
<evidence type="ECO:0000256" key="1">
    <source>
        <dbReference type="ARBA" id="ARBA00004651"/>
    </source>
</evidence>
<evidence type="ECO:0000256" key="6">
    <source>
        <dbReference type="ARBA" id="ARBA00022989"/>
    </source>
</evidence>
<proteinExistence type="inferred from homology"/>
<feature type="transmembrane region" description="Helical" evidence="9">
    <location>
        <begin position="149"/>
        <end position="172"/>
    </location>
</feature>
<keyword evidence="3" id="KW-1003">Cell membrane</keyword>
<feature type="transmembrane region" description="Helical" evidence="9">
    <location>
        <begin position="66"/>
        <end position="86"/>
    </location>
</feature>
<feature type="transmembrane region" description="Helical" evidence="9">
    <location>
        <begin position="12"/>
        <end position="34"/>
    </location>
</feature>
<name>A0A2M8PEF9_9CHLR</name>
<organism evidence="10 11">
    <name type="scientific">Candidatus Thermofonsia Clade 1 bacterium</name>
    <dbReference type="NCBI Taxonomy" id="2364210"/>
    <lineage>
        <taxon>Bacteria</taxon>
        <taxon>Bacillati</taxon>
        <taxon>Chloroflexota</taxon>
        <taxon>Candidatus Thermofontia</taxon>
        <taxon>Candidatus Thermofonsia Clade 1</taxon>
    </lineage>
</organism>
<dbReference type="AlphaFoldDB" id="A0A2M8PEF9"/>
<feature type="transmembrane region" description="Helical" evidence="9">
    <location>
        <begin position="337"/>
        <end position="356"/>
    </location>
</feature>
<accession>A0A2M8PEF9</accession>
<comment type="similarity">
    <text evidence="8">Belongs to the binding-protein-dependent transport system permease family. LivHM subfamily.</text>
</comment>
<dbReference type="GO" id="GO:0005886">
    <property type="term" value="C:plasma membrane"/>
    <property type="evidence" value="ECO:0007669"/>
    <property type="project" value="UniProtKB-SubCell"/>
</dbReference>
<evidence type="ECO:0000256" key="7">
    <source>
        <dbReference type="ARBA" id="ARBA00023136"/>
    </source>
</evidence>
<evidence type="ECO:0000256" key="2">
    <source>
        <dbReference type="ARBA" id="ARBA00022448"/>
    </source>
</evidence>
<dbReference type="CDD" id="cd06582">
    <property type="entry name" value="TM_PBP1_LivH_like"/>
    <property type="match status" value="1"/>
</dbReference>
<evidence type="ECO:0000256" key="4">
    <source>
        <dbReference type="ARBA" id="ARBA00022692"/>
    </source>
</evidence>
<feature type="transmembrane region" description="Helical" evidence="9">
    <location>
        <begin position="259"/>
        <end position="278"/>
    </location>
</feature>
<dbReference type="GO" id="GO:0022857">
    <property type="term" value="F:transmembrane transporter activity"/>
    <property type="evidence" value="ECO:0007669"/>
    <property type="project" value="InterPro"/>
</dbReference>
<evidence type="ECO:0000256" key="9">
    <source>
        <dbReference type="SAM" id="Phobius"/>
    </source>
</evidence>
<feature type="transmembrane region" description="Helical" evidence="9">
    <location>
        <begin position="41"/>
        <end position="60"/>
    </location>
</feature>
<dbReference type="InterPro" id="IPR001851">
    <property type="entry name" value="ABC_transp_permease"/>
</dbReference>